<dbReference type="EMBL" id="JAGFBM010000001">
    <property type="protein sequence ID" value="MBO3083507.1"/>
    <property type="molecule type" value="Genomic_DNA"/>
</dbReference>
<evidence type="ECO:0000256" key="7">
    <source>
        <dbReference type="SAM" id="MobiDB-lite"/>
    </source>
</evidence>
<dbReference type="Pfam" id="PF06271">
    <property type="entry name" value="RDD"/>
    <property type="match status" value="1"/>
</dbReference>
<dbReference type="InterPro" id="IPR000253">
    <property type="entry name" value="FHA_dom"/>
</dbReference>
<dbReference type="Gene3D" id="2.60.200.20">
    <property type="match status" value="1"/>
</dbReference>
<gene>
    <name evidence="10" type="ORF">J4035_02545</name>
</gene>
<keyword evidence="11" id="KW-1185">Reference proteome</keyword>
<dbReference type="PROSITE" id="PS50006">
    <property type="entry name" value="FHA_DOMAIN"/>
    <property type="match status" value="1"/>
</dbReference>
<evidence type="ECO:0000313" key="10">
    <source>
        <dbReference type="EMBL" id="MBO3083507.1"/>
    </source>
</evidence>
<dbReference type="InterPro" id="IPR010432">
    <property type="entry name" value="RDD"/>
</dbReference>
<dbReference type="InterPro" id="IPR008984">
    <property type="entry name" value="SMAD_FHA_dom_sf"/>
</dbReference>
<dbReference type="InterPro" id="IPR051791">
    <property type="entry name" value="Pra-immunoreactive"/>
</dbReference>
<sequence>MGTAEHESLPGPTARRARTEPPAFAVAPWAVAPVGRRVGAFALDTLVALGAAGLGYAVAAALGPSGAPALLPLALVLVVGAGQWIAEARTGATVGSVLTGIRTLSPETGRPAGLLRVLVRQLVVAAGTLAFGVGQWVVVASGAWDRGAAQRGWHDKAAGTLVLLAPFGRSAVVGRDSARALNLAVARAIEPGTSSAPTAMIRAVPGASSGEPAAPTHPAVITVDPGARPADPPPAGPLIDAPAPAPSTRAVPPPALLAGPRPDLAGSPLVRPAGEDLRELERTRLRDTSRAGRARASGTRLRLRFDTGEVVDVRGDGLVGRHPVAETGTEHVVAIDDPERSISKVHLAFGLHADGRLWVMDRGSTNGTVVATPDGRTVVLRPGSRVDVAPGASVRFGGRSLQVTAH</sequence>
<evidence type="ECO:0000256" key="8">
    <source>
        <dbReference type="SAM" id="Phobius"/>
    </source>
</evidence>
<evidence type="ECO:0000256" key="2">
    <source>
        <dbReference type="ARBA" id="ARBA00022475"/>
    </source>
</evidence>
<feature type="domain" description="FHA" evidence="9">
    <location>
        <begin position="317"/>
        <end position="370"/>
    </location>
</feature>
<accession>A0ABS3SCY4</accession>
<comment type="subcellular location">
    <subcellularLocation>
        <location evidence="1">Cell membrane</location>
        <topology evidence="1">Multi-pass membrane protein</topology>
    </subcellularLocation>
</comment>
<reference evidence="10 11" key="1">
    <citation type="submission" date="2021-03" db="EMBL/GenBank/DDBJ databases">
        <title>novel species in genus Cellulomonas.</title>
        <authorList>
            <person name="Zhang G."/>
        </authorList>
    </citation>
    <scope>NUCLEOTIDE SEQUENCE [LARGE SCALE GENOMIC DNA]</scope>
    <source>
        <strain evidence="11">zg-ZUI188</strain>
    </source>
</reference>
<protein>
    <submittedName>
        <fullName evidence="10">RDD family protein</fullName>
    </submittedName>
</protein>
<dbReference type="Pfam" id="PF00498">
    <property type="entry name" value="FHA"/>
    <property type="match status" value="1"/>
</dbReference>
<dbReference type="PANTHER" id="PTHR36115:SF6">
    <property type="entry name" value="PROLINE-RICH ANTIGEN HOMOLOG"/>
    <property type="match status" value="1"/>
</dbReference>
<proteinExistence type="predicted"/>
<evidence type="ECO:0000256" key="1">
    <source>
        <dbReference type="ARBA" id="ARBA00004651"/>
    </source>
</evidence>
<keyword evidence="6 8" id="KW-0472">Membrane</keyword>
<dbReference type="RefSeq" id="WP_208288366.1">
    <property type="nucleotide sequence ID" value="NZ_CP074404.1"/>
</dbReference>
<organism evidence="10 11">
    <name type="scientific">Cellulomonas fengjieae</name>
    <dbReference type="NCBI Taxonomy" id="2819978"/>
    <lineage>
        <taxon>Bacteria</taxon>
        <taxon>Bacillati</taxon>
        <taxon>Actinomycetota</taxon>
        <taxon>Actinomycetes</taxon>
        <taxon>Micrococcales</taxon>
        <taxon>Cellulomonadaceae</taxon>
        <taxon>Cellulomonas</taxon>
    </lineage>
</organism>
<keyword evidence="4 8" id="KW-0812">Transmembrane</keyword>
<evidence type="ECO:0000313" key="11">
    <source>
        <dbReference type="Proteomes" id="UP000678317"/>
    </source>
</evidence>
<dbReference type="CDD" id="cd00060">
    <property type="entry name" value="FHA"/>
    <property type="match status" value="1"/>
</dbReference>
<comment type="caution">
    <text evidence="10">The sequence shown here is derived from an EMBL/GenBank/DDBJ whole genome shotgun (WGS) entry which is preliminary data.</text>
</comment>
<dbReference type="PANTHER" id="PTHR36115">
    <property type="entry name" value="PROLINE-RICH ANTIGEN HOMOLOG-RELATED"/>
    <property type="match status" value="1"/>
</dbReference>
<keyword evidence="5 8" id="KW-1133">Transmembrane helix</keyword>
<feature type="transmembrane region" description="Helical" evidence="8">
    <location>
        <begin position="122"/>
        <end position="144"/>
    </location>
</feature>
<evidence type="ECO:0000256" key="3">
    <source>
        <dbReference type="ARBA" id="ARBA00022553"/>
    </source>
</evidence>
<evidence type="ECO:0000256" key="4">
    <source>
        <dbReference type="ARBA" id="ARBA00022692"/>
    </source>
</evidence>
<evidence type="ECO:0000256" key="6">
    <source>
        <dbReference type="ARBA" id="ARBA00023136"/>
    </source>
</evidence>
<evidence type="ECO:0000259" key="9">
    <source>
        <dbReference type="PROSITE" id="PS50006"/>
    </source>
</evidence>
<feature type="region of interest" description="Disordered" evidence="7">
    <location>
        <begin position="206"/>
        <end position="277"/>
    </location>
</feature>
<dbReference type="SUPFAM" id="SSF49879">
    <property type="entry name" value="SMAD/FHA domain"/>
    <property type="match status" value="1"/>
</dbReference>
<keyword evidence="3" id="KW-0597">Phosphoprotein</keyword>
<evidence type="ECO:0000256" key="5">
    <source>
        <dbReference type="ARBA" id="ARBA00022989"/>
    </source>
</evidence>
<name>A0ABS3SCY4_9CELL</name>
<dbReference type="Proteomes" id="UP000678317">
    <property type="component" value="Unassembled WGS sequence"/>
</dbReference>
<keyword evidence="2" id="KW-1003">Cell membrane</keyword>